<organism evidence="1 2">
    <name type="scientific">Phaeobacter gallaeciensis</name>
    <dbReference type="NCBI Taxonomy" id="60890"/>
    <lineage>
        <taxon>Bacteria</taxon>
        <taxon>Pseudomonadati</taxon>
        <taxon>Pseudomonadota</taxon>
        <taxon>Alphaproteobacteria</taxon>
        <taxon>Rhodobacterales</taxon>
        <taxon>Roseobacteraceae</taxon>
        <taxon>Phaeobacter</taxon>
    </lineage>
</organism>
<sequence>MPHQSIHATQLVESLASLKRSKERTVSAALSYVLALKIGARPSFALPRPNLTFGQI</sequence>
<dbReference type="Proteomes" id="UP000217545">
    <property type="component" value="Plasmid pP63_c"/>
</dbReference>
<evidence type="ECO:0000313" key="1">
    <source>
        <dbReference type="EMBL" id="ATF08115.1"/>
    </source>
</evidence>
<name>A0AAC9ZDI3_9RHOB</name>
<accession>A0AAC9ZDI3</accession>
<gene>
    <name evidence="1" type="ORF">PhaeoP63_04084</name>
</gene>
<reference evidence="1 2" key="1">
    <citation type="journal article" date="2017" name="Front. Microbiol.">
        <title>Phaeobacter piscinae sp. nov., a species of the Roseobacter group and potential aquaculture probiont.</title>
        <authorList>
            <person name="Sonnenschein E.C."/>
            <person name="Phippen C.B.W."/>
            <person name="Nielsen K.F."/>
            <person name="Mateiu R.V."/>
            <person name="Melchiorsen J."/>
            <person name="Gram L."/>
            <person name="Overmann J."/>
            <person name="Freese H.M."/>
        </authorList>
    </citation>
    <scope>NUCLEOTIDE SEQUENCE [LARGE SCALE GENOMIC DNA]</scope>
    <source>
        <strain evidence="1 2">P63</strain>
    </source>
</reference>
<dbReference type="EMBL" id="CP010787">
    <property type="protein sequence ID" value="ATF08115.1"/>
    <property type="molecule type" value="Genomic_DNA"/>
</dbReference>
<protein>
    <submittedName>
        <fullName evidence="1">Uncharacterized protein</fullName>
    </submittedName>
</protein>
<proteinExistence type="predicted"/>
<geneLocation type="plasmid" evidence="2">
    <name>pp63_c</name>
</geneLocation>
<keyword evidence="1" id="KW-0614">Plasmid</keyword>
<evidence type="ECO:0000313" key="2">
    <source>
        <dbReference type="Proteomes" id="UP000217545"/>
    </source>
</evidence>
<dbReference type="AlphaFoldDB" id="A0AAC9ZDI3"/>